<dbReference type="GO" id="GO:0008168">
    <property type="term" value="F:methyltransferase activity"/>
    <property type="evidence" value="ECO:0007669"/>
    <property type="project" value="UniProtKB-KW"/>
</dbReference>
<reference evidence="1 2" key="1">
    <citation type="journal article" date="2015" name="BMC Genomics">
        <title>Comparative genomics of Fructobacillus spp. and Leuconostoc spp. reveals niche-specific evolution of Fructobacillus spp.</title>
        <authorList>
            <person name="Endo A."/>
            <person name="Tanizawa Y."/>
            <person name="Tanaka N."/>
            <person name="Maeno S."/>
            <person name="Kumar H."/>
            <person name="Shiwa Y."/>
            <person name="Okada S."/>
            <person name="Yoshikawa H."/>
            <person name="Dicks L."/>
            <person name="Nakagawa J."/>
            <person name="Arita M."/>
        </authorList>
    </citation>
    <scope>NUCLEOTIDE SEQUENCE [LARGE SCALE GENOMIC DNA]</scope>
    <source>
        <strain evidence="1 2">DSM 15468</strain>
    </source>
</reference>
<sequence length="244" mass="27961">MITREKITELTEKYQNRPEALAKIEAVSATLTALDHHQLPQQPLPPLPYSYQALRRQPALLPLDDVLADLRSSLIEQYGLWFLPNQAWLNDLSRWLNHRPLIELMAGNAAISAGLQGLGETVLAVDTFDWLGQDNERPAPWTQVIQDDAQTAVQKAIQRRSPFDFENDPVFLLSWAPDTTEDDWRLLTYLRQHLPDFTLVVIGEKDGATNSKKFWQEAKLDRPKALNQHYQPFDTIQDAVYLAH</sequence>
<protein>
    <submittedName>
        <fullName evidence="1">SAM-dependent methyltransferase</fullName>
    </submittedName>
</protein>
<dbReference type="STRING" id="220714.SAMN05660469_0659"/>
<proteinExistence type="predicted"/>
<gene>
    <name evidence="1" type="ORF">FPFC_021710</name>
</gene>
<name>A0A3F3GT78_9LACO</name>
<dbReference type="EMBL" id="DF968064">
    <property type="protein sequence ID" value="GAP02721.1"/>
    <property type="molecule type" value="Genomic_DNA"/>
</dbReference>
<dbReference type="OrthoDB" id="2248737at2"/>
<dbReference type="RefSeq" id="WP_059377330.1">
    <property type="nucleotide sequence ID" value="NZ_DF968064.1"/>
</dbReference>
<organism evidence="1 2">
    <name type="scientific">Fructobacillus pseudoficulneus</name>
    <dbReference type="NCBI Taxonomy" id="220714"/>
    <lineage>
        <taxon>Bacteria</taxon>
        <taxon>Bacillati</taxon>
        <taxon>Bacillota</taxon>
        <taxon>Bacilli</taxon>
        <taxon>Lactobacillales</taxon>
        <taxon>Lactobacillaceae</taxon>
        <taxon>Fructobacillus</taxon>
    </lineage>
</organism>
<accession>A0A3F3GT78</accession>
<dbReference type="AlphaFoldDB" id="A0A3F3GT78"/>
<dbReference type="Proteomes" id="UP000061227">
    <property type="component" value="Unassembled WGS sequence"/>
</dbReference>
<dbReference type="GO" id="GO:0032259">
    <property type="term" value="P:methylation"/>
    <property type="evidence" value="ECO:0007669"/>
    <property type="project" value="UniProtKB-KW"/>
</dbReference>
<evidence type="ECO:0000313" key="1">
    <source>
        <dbReference type="EMBL" id="GAP02721.1"/>
    </source>
</evidence>
<keyword evidence="2" id="KW-1185">Reference proteome</keyword>
<keyword evidence="1" id="KW-0808">Transferase</keyword>
<keyword evidence="1" id="KW-0489">Methyltransferase</keyword>
<evidence type="ECO:0000313" key="2">
    <source>
        <dbReference type="Proteomes" id="UP000061227"/>
    </source>
</evidence>